<keyword evidence="3" id="KW-1185">Reference proteome</keyword>
<dbReference type="Proteomes" id="UP000000589">
    <property type="component" value="Chromosome 17"/>
</dbReference>
<dbReference type="OrthoDB" id="5984008at2759"/>
<gene>
    <name evidence="1 2" type="primary">Vmn2r94</name>
</gene>
<dbReference type="AGR" id="MGI:3648050"/>
<dbReference type="ExpressionAtlas" id="A0A338P6T7">
    <property type="expression patterns" value="baseline and differential"/>
</dbReference>
<dbReference type="GeneTree" id="ENSGT00950000183069"/>
<evidence type="ECO:0000313" key="2">
    <source>
        <dbReference type="MGI" id="MGI:3648050"/>
    </source>
</evidence>
<protein>
    <submittedName>
        <fullName evidence="1">Vomeronasal 2, receptor 94</fullName>
    </submittedName>
</protein>
<dbReference type="VEuPathDB" id="HostDB:ENSMUSG00000090417"/>
<name>A0A338P6T7_MOUSE</name>
<dbReference type="MGI" id="MGI:3648050">
    <property type="gene designation" value="Vmn2r94"/>
</dbReference>
<sequence>MMIGAFFPLHTFYTEKKRPHSAKPYQYLDNYVHRLPCMVVA</sequence>
<reference evidence="1 3" key="2">
    <citation type="journal article" date="2011" name="PLoS Biol.">
        <title>Modernizing reference genome assemblies.</title>
        <authorList>
            <person name="Church D.M."/>
            <person name="Schneider V.A."/>
            <person name="Graves T."/>
            <person name="Auger K."/>
            <person name="Cunningham F."/>
            <person name="Bouk N."/>
            <person name="Chen H.C."/>
            <person name="Agarwala R."/>
            <person name="McLaren W.M."/>
            <person name="Ritchie G.R."/>
            <person name="Albracht D."/>
            <person name="Kremitzki M."/>
            <person name="Rock S."/>
            <person name="Kotkiewicz H."/>
            <person name="Kremitzki C."/>
            <person name="Wollam A."/>
            <person name="Trani L."/>
            <person name="Fulton L."/>
            <person name="Fulton R."/>
            <person name="Matthews L."/>
            <person name="Whitehead S."/>
            <person name="Chow W."/>
            <person name="Torrance J."/>
            <person name="Dunn M."/>
            <person name="Harden G."/>
            <person name="Threadgold G."/>
            <person name="Wood J."/>
            <person name="Collins J."/>
            <person name="Heath P."/>
            <person name="Griffiths G."/>
            <person name="Pelan S."/>
            <person name="Grafham D."/>
            <person name="Eichler E.E."/>
            <person name="Weinstock G."/>
            <person name="Mardis E.R."/>
            <person name="Wilson R.K."/>
            <person name="Howe K."/>
            <person name="Flicek P."/>
            <person name="Hubbard T."/>
        </authorList>
    </citation>
    <scope>NUCLEOTIDE SEQUENCE [LARGE SCALE GENOMIC DNA]</scope>
    <source>
        <strain evidence="1 3">C57BL/6J</strain>
    </source>
</reference>
<dbReference type="AlphaFoldDB" id="A0A338P6T7"/>
<evidence type="ECO:0000313" key="1">
    <source>
        <dbReference type="Ensembl" id="ENSMUSP00000155968.2"/>
    </source>
</evidence>
<proteinExistence type="predicted"/>
<accession>A0A338P6T7</accession>
<reference evidence="1" key="3">
    <citation type="submission" date="2025-08" db="UniProtKB">
        <authorList>
            <consortium name="Ensembl"/>
        </authorList>
    </citation>
    <scope>IDENTIFICATION</scope>
    <source>
        <strain evidence="1">C57BL/6J</strain>
    </source>
</reference>
<organism evidence="1 3">
    <name type="scientific">Mus musculus</name>
    <name type="common">Mouse</name>
    <dbReference type="NCBI Taxonomy" id="10090"/>
    <lineage>
        <taxon>Eukaryota</taxon>
        <taxon>Metazoa</taxon>
        <taxon>Chordata</taxon>
        <taxon>Craniata</taxon>
        <taxon>Vertebrata</taxon>
        <taxon>Euteleostomi</taxon>
        <taxon>Mammalia</taxon>
        <taxon>Eutheria</taxon>
        <taxon>Euarchontoglires</taxon>
        <taxon>Glires</taxon>
        <taxon>Rodentia</taxon>
        <taxon>Myomorpha</taxon>
        <taxon>Muroidea</taxon>
        <taxon>Muridae</taxon>
        <taxon>Murinae</taxon>
        <taxon>Mus</taxon>
        <taxon>Mus</taxon>
    </lineage>
</organism>
<dbReference type="Ensembl" id="ENSMUST00000231457.2">
    <property type="protein sequence ID" value="ENSMUSP00000155968.2"/>
    <property type="gene ID" value="ENSMUSG00000090417.5"/>
</dbReference>
<reference evidence="1 3" key="1">
    <citation type="journal article" date="2009" name="PLoS Biol.">
        <title>Lineage-specific biology revealed by a finished genome assembly of the mouse.</title>
        <authorList>
            <consortium name="Mouse Genome Sequencing Consortium"/>
            <person name="Church D.M."/>
            <person name="Goodstadt L."/>
            <person name="Hillier L.W."/>
            <person name="Zody M.C."/>
            <person name="Goldstein S."/>
            <person name="She X."/>
            <person name="Bult C.J."/>
            <person name="Agarwala R."/>
            <person name="Cherry J.L."/>
            <person name="DiCuccio M."/>
            <person name="Hlavina W."/>
            <person name="Kapustin Y."/>
            <person name="Meric P."/>
            <person name="Maglott D."/>
            <person name="Birtle Z."/>
            <person name="Marques A.C."/>
            <person name="Graves T."/>
            <person name="Zhou S."/>
            <person name="Teague B."/>
            <person name="Potamousis K."/>
            <person name="Churas C."/>
            <person name="Place M."/>
            <person name="Herschleb J."/>
            <person name="Runnheim R."/>
            <person name="Forrest D."/>
            <person name="Amos-Landgraf J."/>
            <person name="Schwartz D.C."/>
            <person name="Cheng Z."/>
            <person name="Lindblad-Toh K."/>
            <person name="Eichler E.E."/>
            <person name="Ponting C.P."/>
        </authorList>
    </citation>
    <scope>NUCLEOTIDE SEQUENCE [LARGE SCALE GENOMIC DNA]</scope>
    <source>
        <strain evidence="1 3">C57BL/6J</strain>
    </source>
</reference>
<evidence type="ECO:0000313" key="3">
    <source>
        <dbReference type="Proteomes" id="UP000000589"/>
    </source>
</evidence>
<reference evidence="1" key="4">
    <citation type="submission" date="2025-09" db="UniProtKB">
        <authorList>
            <consortium name="Ensembl"/>
        </authorList>
    </citation>
    <scope>IDENTIFICATION</scope>
    <source>
        <strain evidence="1">C57BL/6J</strain>
    </source>
</reference>